<dbReference type="KEGG" id="tbw:NCTC13354_00308"/>
<dbReference type="RefSeq" id="WP_126415808.1">
    <property type="nucleotide sequence ID" value="NZ_LR134476.1"/>
</dbReference>
<evidence type="ECO:0000259" key="2">
    <source>
        <dbReference type="Pfam" id="PF01476"/>
    </source>
</evidence>
<sequence>MTAIQAQTRMDVRGRRRLRLAANSGRKLEARNESAVRGRAVRPDRPHSHENRLYAVPSADSLARIVSPVTWSKRPSLRSGDQLPAGAKKQLRRKGRMAAAAGGASRDQAVLVKQSSRGYTAPISRMSRVHSKPARASQTAVRFHEQLAQGVLQTTLFIFALVALFAIGMALATLLGLGVQPGEAITVLPGDTLWSLASAVEADVPTSKIVSDIIALNGLEGPEIIDGMKLMLPAY</sequence>
<keyword evidence="1" id="KW-0812">Transmembrane</keyword>
<dbReference type="AlphaFoldDB" id="A0A448PCB8"/>
<evidence type="ECO:0000256" key="1">
    <source>
        <dbReference type="SAM" id="Phobius"/>
    </source>
</evidence>
<dbReference type="OrthoDB" id="5084290at2"/>
<reference evidence="3 4" key="1">
    <citation type="submission" date="2018-12" db="EMBL/GenBank/DDBJ databases">
        <authorList>
            <consortium name="Pathogen Informatics"/>
        </authorList>
    </citation>
    <scope>NUCLEOTIDE SEQUENCE [LARGE SCALE GENOMIC DNA]</scope>
    <source>
        <strain evidence="3 4">NCTC13354</strain>
    </source>
</reference>
<organism evidence="3 4">
    <name type="scientific">Trueperella bialowiezensis</name>
    <dbReference type="NCBI Taxonomy" id="312285"/>
    <lineage>
        <taxon>Bacteria</taxon>
        <taxon>Bacillati</taxon>
        <taxon>Actinomycetota</taxon>
        <taxon>Actinomycetes</taxon>
        <taxon>Actinomycetales</taxon>
        <taxon>Actinomycetaceae</taxon>
        <taxon>Trueperella</taxon>
    </lineage>
</organism>
<dbReference type="Gene3D" id="3.10.350.10">
    <property type="entry name" value="LysM domain"/>
    <property type="match status" value="1"/>
</dbReference>
<dbReference type="EMBL" id="LR134476">
    <property type="protein sequence ID" value="VEI12619.1"/>
    <property type="molecule type" value="Genomic_DNA"/>
</dbReference>
<keyword evidence="1" id="KW-1133">Transmembrane helix</keyword>
<proteinExistence type="predicted"/>
<dbReference type="Pfam" id="PF01476">
    <property type="entry name" value="LysM"/>
    <property type="match status" value="1"/>
</dbReference>
<dbReference type="InterPro" id="IPR036779">
    <property type="entry name" value="LysM_dom_sf"/>
</dbReference>
<accession>A0A448PCB8</accession>
<evidence type="ECO:0000313" key="3">
    <source>
        <dbReference type="EMBL" id="VEI12619.1"/>
    </source>
</evidence>
<dbReference type="CDD" id="cd00118">
    <property type="entry name" value="LysM"/>
    <property type="match status" value="1"/>
</dbReference>
<dbReference type="Proteomes" id="UP000269542">
    <property type="component" value="Chromosome"/>
</dbReference>
<feature type="transmembrane region" description="Helical" evidence="1">
    <location>
        <begin position="156"/>
        <end position="179"/>
    </location>
</feature>
<keyword evidence="4" id="KW-1185">Reference proteome</keyword>
<name>A0A448PCB8_9ACTO</name>
<dbReference type="InterPro" id="IPR018392">
    <property type="entry name" value="LysM"/>
</dbReference>
<gene>
    <name evidence="3" type="ORF">NCTC13354_00308</name>
</gene>
<feature type="domain" description="LysM" evidence="2">
    <location>
        <begin position="185"/>
        <end position="233"/>
    </location>
</feature>
<keyword evidence="1" id="KW-0472">Membrane</keyword>
<protein>
    <recommendedName>
        <fullName evidence="2">LysM domain-containing protein</fullName>
    </recommendedName>
</protein>
<evidence type="ECO:0000313" key="4">
    <source>
        <dbReference type="Proteomes" id="UP000269542"/>
    </source>
</evidence>